<dbReference type="PANTHER" id="PTHR46268">
    <property type="entry name" value="STRESS RESPONSE PROTEIN NHAX"/>
    <property type="match status" value="1"/>
</dbReference>
<keyword evidence="5" id="KW-1185">Reference proteome</keyword>
<dbReference type="EMBL" id="JBHLYR010000013">
    <property type="protein sequence ID" value="MFB9991310.1"/>
    <property type="molecule type" value="Genomic_DNA"/>
</dbReference>
<dbReference type="RefSeq" id="WP_380006106.1">
    <property type="nucleotide sequence ID" value="NZ_JBHLYR010000013.1"/>
</dbReference>
<evidence type="ECO:0000256" key="2">
    <source>
        <dbReference type="SAM" id="MobiDB-lite"/>
    </source>
</evidence>
<feature type="compositionally biased region" description="Basic and acidic residues" evidence="2">
    <location>
        <begin position="183"/>
        <end position="196"/>
    </location>
</feature>
<dbReference type="SUPFAM" id="SSF52402">
    <property type="entry name" value="Adenine nucleotide alpha hydrolases-like"/>
    <property type="match status" value="1"/>
</dbReference>
<gene>
    <name evidence="4" type="ORF">ACFFLM_04865</name>
</gene>
<dbReference type="PANTHER" id="PTHR46268:SF6">
    <property type="entry name" value="UNIVERSAL STRESS PROTEIN UP12"/>
    <property type="match status" value="1"/>
</dbReference>
<dbReference type="Gene3D" id="3.40.50.620">
    <property type="entry name" value="HUPs"/>
    <property type="match status" value="1"/>
</dbReference>
<reference evidence="4 5" key="1">
    <citation type="submission" date="2024-09" db="EMBL/GenBank/DDBJ databases">
        <authorList>
            <person name="Sun Q."/>
            <person name="Mori K."/>
        </authorList>
    </citation>
    <scope>NUCLEOTIDE SEQUENCE [LARGE SCALE GENOMIC DNA]</scope>
    <source>
        <strain evidence="4 5">JCM 13503</strain>
    </source>
</reference>
<feature type="domain" description="UspA" evidence="3">
    <location>
        <begin position="1"/>
        <end position="140"/>
    </location>
</feature>
<name>A0ABV6AX91_9DEIO</name>
<dbReference type="CDD" id="cd00293">
    <property type="entry name" value="USP-like"/>
    <property type="match status" value="1"/>
</dbReference>
<dbReference type="InterPro" id="IPR014729">
    <property type="entry name" value="Rossmann-like_a/b/a_fold"/>
</dbReference>
<organism evidence="4 5">
    <name type="scientific">Deinococcus oregonensis</name>
    <dbReference type="NCBI Taxonomy" id="1805970"/>
    <lineage>
        <taxon>Bacteria</taxon>
        <taxon>Thermotogati</taxon>
        <taxon>Deinococcota</taxon>
        <taxon>Deinococci</taxon>
        <taxon>Deinococcales</taxon>
        <taxon>Deinococcaceae</taxon>
        <taxon>Deinococcus</taxon>
    </lineage>
</organism>
<feature type="region of interest" description="Disordered" evidence="2">
    <location>
        <begin position="182"/>
        <end position="228"/>
    </location>
</feature>
<evidence type="ECO:0000256" key="1">
    <source>
        <dbReference type="ARBA" id="ARBA00008791"/>
    </source>
</evidence>
<sequence length="228" mass="24821">MFEQLLVPLDSSPQSALALPVAADLARRYHSTVTLLYVLPALPVIYGEAAYAVFDSEAAVAAKEEGQRVLEEARTITASPDAQLLCLDAGEIRIAQTIVNVAEKRQSSMIVMGSHGRGGLEHFFLGSVAEGVMHRAGVPVDRAGPQREPDFPTQMNCPGELISHTAPDRPPALAGHLGRAVRSPHEKFRAEVHESALKSLTPSKVHSPGRHRPDHRSAQWRHDLQRFA</sequence>
<evidence type="ECO:0000313" key="5">
    <source>
        <dbReference type="Proteomes" id="UP001589733"/>
    </source>
</evidence>
<proteinExistence type="inferred from homology"/>
<dbReference type="Proteomes" id="UP001589733">
    <property type="component" value="Unassembled WGS sequence"/>
</dbReference>
<comment type="similarity">
    <text evidence="1">Belongs to the universal stress protein A family.</text>
</comment>
<dbReference type="InterPro" id="IPR006015">
    <property type="entry name" value="Universal_stress_UspA"/>
</dbReference>
<evidence type="ECO:0000313" key="4">
    <source>
        <dbReference type="EMBL" id="MFB9991310.1"/>
    </source>
</evidence>
<dbReference type="InterPro" id="IPR006016">
    <property type="entry name" value="UspA"/>
</dbReference>
<accession>A0ABV6AX91</accession>
<dbReference type="PRINTS" id="PR01438">
    <property type="entry name" value="UNVRSLSTRESS"/>
</dbReference>
<dbReference type="Pfam" id="PF00582">
    <property type="entry name" value="Usp"/>
    <property type="match status" value="1"/>
</dbReference>
<feature type="compositionally biased region" description="Basic and acidic residues" evidence="2">
    <location>
        <begin position="215"/>
        <end position="228"/>
    </location>
</feature>
<evidence type="ECO:0000259" key="3">
    <source>
        <dbReference type="Pfam" id="PF00582"/>
    </source>
</evidence>
<protein>
    <submittedName>
        <fullName evidence="4">Universal stress protein</fullName>
    </submittedName>
</protein>
<comment type="caution">
    <text evidence="4">The sequence shown here is derived from an EMBL/GenBank/DDBJ whole genome shotgun (WGS) entry which is preliminary data.</text>
</comment>